<comment type="caution">
    <text evidence="2">The sequence shown here is derived from an EMBL/GenBank/DDBJ whole genome shotgun (WGS) entry which is preliminary data.</text>
</comment>
<sequence>MLFTLPPSLSRGDNEWVVHQRDEELEHKSKLAFMNAEGERKTAEYEREIACEMAKMAKLDAELARMNAEDEREIAKHEAEHAREMTKIAKLDTELARMNAERKRKISKKRAQDGA</sequence>
<dbReference type="AlphaFoldDB" id="A0AAE0H3K1"/>
<gene>
    <name evidence="2" type="ORF">CYMTET_3244</name>
</gene>
<organism evidence="2 3">
    <name type="scientific">Cymbomonas tetramitiformis</name>
    <dbReference type="NCBI Taxonomy" id="36881"/>
    <lineage>
        <taxon>Eukaryota</taxon>
        <taxon>Viridiplantae</taxon>
        <taxon>Chlorophyta</taxon>
        <taxon>Pyramimonadophyceae</taxon>
        <taxon>Pyramimonadales</taxon>
        <taxon>Pyramimonadaceae</taxon>
        <taxon>Cymbomonas</taxon>
    </lineage>
</organism>
<evidence type="ECO:0000313" key="3">
    <source>
        <dbReference type="Proteomes" id="UP001190700"/>
    </source>
</evidence>
<accession>A0AAE0H3K1</accession>
<keyword evidence="3" id="KW-1185">Reference proteome</keyword>
<evidence type="ECO:0000313" key="2">
    <source>
        <dbReference type="EMBL" id="KAK3289345.1"/>
    </source>
</evidence>
<reference evidence="2 3" key="1">
    <citation type="journal article" date="2015" name="Genome Biol. Evol.">
        <title>Comparative Genomics of a Bacterivorous Green Alga Reveals Evolutionary Causalities and Consequences of Phago-Mixotrophic Mode of Nutrition.</title>
        <authorList>
            <person name="Burns J.A."/>
            <person name="Paasch A."/>
            <person name="Narechania A."/>
            <person name="Kim E."/>
        </authorList>
    </citation>
    <scope>NUCLEOTIDE SEQUENCE [LARGE SCALE GENOMIC DNA]</scope>
    <source>
        <strain evidence="2 3">PLY_AMNH</strain>
    </source>
</reference>
<dbReference type="EMBL" id="LGRX02000167">
    <property type="protein sequence ID" value="KAK3289345.1"/>
    <property type="molecule type" value="Genomic_DNA"/>
</dbReference>
<proteinExistence type="predicted"/>
<protein>
    <submittedName>
        <fullName evidence="2">Uncharacterized protein</fullName>
    </submittedName>
</protein>
<evidence type="ECO:0000256" key="1">
    <source>
        <dbReference type="SAM" id="Coils"/>
    </source>
</evidence>
<keyword evidence="1" id="KW-0175">Coiled coil</keyword>
<name>A0AAE0H3K1_9CHLO</name>
<dbReference type="Proteomes" id="UP001190700">
    <property type="component" value="Unassembled WGS sequence"/>
</dbReference>
<feature type="coiled-coil region" evidence="1">
    <location>
        <begin position="42"/>
        <end position="108"/>
    </location>
</feature>